<feature type="compositionally biased region" description="Low complexity" evidence="1">
    <location>
        <begin position="341"/>
        <end position="356"/>
    </location>
</feature>
<feature type="compositionally biased region" description="Polar residues" evidence="1">
    <location>
        <begin position="385"/>
        <end position="403"/>
    </location>
</feature>
<dbReference type="EMBL" id="MPDP01000090">
    <property type="protein sequence ID" value="KAK1482710.1"/>
    <property type="molecule type" value="Genomic_DNA"/>
</dbReference>
<feature type="compositionally biased region" description="Polar residues" evidence="1">
    <location>
        <begin position="454"/>
        <end position="463"/>
    </location>
</feature>
<protein>
    <submittedName>
        <fullName evidence="2">Uncharacterized protein</fullName>
    </submittedName>
</protein>
<keyword evidence="3" id="KW-1185">Reference proteome</keyword>
<accession>A0AAI9VGD5</accession>
<dbReference type="AlphaFoldDB" id="A0AAI9VGD5"/>
<evidence type="ECO:0000313" key="3">
    <source>
        <dbReference type="Proteomes" id="UP001239213"/>
    </source>
</evidence>
<feature type="compositionally biased region" description="Polar residues" evidence="1">
    <location>
        <begin position="58"/>
        <end position="68"/>
    </location>
</feature>
<feature type="region of interest" description="Disordered" evidence="1">
    <location>
        <begin position="1"/>
        <end position="153"/>
    </location>
</feature>
<feature type="compositionally biased region" description="Basic residues" evidence="1">
    <location>
        <begin position="288"/>
        <end position="300"/>
    </location>
</feature>
<evidence type="ECO:0000256" key="1">
    <source>
        <dbReference type="SAM" id="MobiDB-lite"/>
    </source>
</evidence>
<feature type="compositionally biased region" description="Basic and acidic residues" evidence="1">
    <location>
        <begin position="418"/>
        <end position="453"/>
    </location>
</feature>
<feature type="compositionally biased region" description="Polar residues" evidence="1">
    <location>
        <begin position="107"/>
        <end position="116"/>
    </location>
</feature>
<feature type="compositionally biased region" description="Polar residues" evidence="1">
    <location>
        <begin position="34"/>
        <end position="50"/>
    </location>
</feature>
<feature type="compositionally biased region" description="Polar residues" evidence="1">
    <location>
        <begin position="123"/>
        <end position="138"/>
    </location>
</feature>
<feature type="region of interest" description="Disordered" evidence="1">
    <location>
        <begin position="253"/>
        <end position="373"/>
    </location>
</feature>
<feature type="region of interest" description="Disordered" evidence="1">
    <location>
        <begin position="385"/>
        <end position="464"/>
    </location>
</feature>
<sequence>MGSGKTPPQDHSGSSQSRHHPPGARPGGAPAATQFPSSLASKRTSRNSISFAFPPLFQPNTSSTSLVPSTAEGKPIPLDDSTAAHRTSALRELNSNYPSRHRYAKSTGAQSSTYSQPVIVRTYSGSHSRPTSTSRSNGVSGGGLGPRTASSVVSGSAASGRRIIALRTTFGGTKSAQNGGLSMARGMAKKRLEGQDALAKLPPVEAYSFKSMMANIEAEEGENNINADLDRIAEICARSRYSLSNQYEVHVAPHGSGASFTSRASSSRRQRQSAGPTLEAVVSDEERRHKKRRSTGRRRSIAMGTLETIMSSSRSSEEDKSKKKSAAEITAEVRGRAARKSSGSTTPTSSVSEGEGQSSKNQKDQPPPLVRRKSSSFATAMLESTRQSVATNKPASPRSSATALVSEPALPKTSTSHLEVRTDVDESVAHRHVHKGSDESHRADTSGPQHHETSAQSDQTKTPTGLLAGLTGWVPWRLPPVVGLGSASAQGGVSRSHAEGSLRELLKTAEFKIKGKGVEAKPGSMLTGVLLSTFEQKK</sequence>
<dbReference type="Proteomes" id="UP001239213">
    <property type="component" value="Unassembled WGS sequence"/>
</dbReference>
<name>A0AAI9VGD5_9PEZI</name>
<comment type="caution">
    <text evidence="2">The sequence shown here is derived from an EMBL/GenBank/DDBJ whole genome shotgun (WGS) entry which is preliminary data.</text>
</comment>
<organism evidence="2 3">
    <name type="scientific">Colletotrichum cuscutae</name>
    <dbReference type="NCBI Taxonomy" id="1209917"/>
    <lineage>
        <taxon>Eukaryota</taxon>
        <taxon>Fungi</taxon>
        <taxon>Dikarya</taxon>
        <taxon>Ascomycota</taxon>
        <taxon>Pezizomycotina</taxon>
        <taxon>Sordariomycetes</taxon>
        <taxon>Hypocreomycetidae</taxon>
        <taxon>Glomerellales</taxon>
        <taxon>Glomerellaceae</taxon>
        <taxon>Colletotrichum</taxon>
        <taxon>Colletotrichum acutatum species complex</taxon>
    </lineage>
</organism>
<evidence type="ECO:0000313" key="2">
    <source>
        <dbReference type="EMBL" id="KAK1482710.1"/>
    </source>
</evidence>
<feature type="compositionally biased region" description="Low complexity" evidence="1">
    <location>
        <begin position="255"/>
        <end position="265"/>
    </location>
</feature>
<proteinExistence type="predicted"/>
<reference evidence="2" key="1">
    <citation type="submission" date="2016-11" db="EMBL/GenBank/DDBJ databases">
        <title>The genome sequence of Colletotrichum cuscutae.</title>
        <authorList>
            <person name="Baroncelli R."/>
        </authorList>
    </citation>
    <scope>NUCLEOTIDE SEQUENCE</scope>
    <source>
        <strain evidence="2">IMI 304802</strain>
    </source>
</reference>
<gene>
    <name evidence="2" type="ORF">CCUS01_04324</name>
</gene>